<dbReference type="InterPro" id="IPR016188">
    <property type="entry name" value="PurM-like_N"/>
</dbReference>
<dbReference type="FunFam" id="3.30.1330.10:FF:000003">
    <property type="entry name" value="Selenide, water dikinase"/>
    <property type="match status" value="1"/>
</dbReference>
<accession>D2VMQ3</accession>
<evidence type="ECO:0000259" key="10">
    <source>
        <dbReference type="Pfam" id="PF02769"/>
    </source>
</evidence>
<dbReference type="Pfam" id="PF00586">
    <property type="entry name" value="AIRS"/>
    <property type="match status" value="1"/>
</dbReference>
<dbReference type="VEuPathDB" id="AmoebaDB:NAEGRDRAFT_50824"/>
<comment type="similarity">
    <text evidence="1">Belongs to the selenophosphate synthase 1 family. Class I subfamily.</text>
</comment>
<gene>
    <name evidence="11" type="ORF">NAEGRDRAFT_50824</name>
</gene>
<keyword evidence="4" id="KW-0547">Nucleotide-binding</keyword>
<dbReference type="InterPro" id="IPR036676">
    <property type="entry name" value="PurM-like_C_sf"/>
</dbReference>
<evidence type="ECO:0000313" key="11">
    <source>
        <dbReference type="EMBL" id="EFC41872.1"/>
    </source>
</evidence>
<evidence type="ECO:0000256" key="8">
    <source>
        <dbReference type="ARBA" id="ARBA00023266"/>
    </source>
</evidence>
<dbReference type="PANTHER" id="PTHR10256:SF0">
    <property type="entry name" value="INACTIVE SELENIDE, WATER DIKINASE-LIKE PROTEIN-RELATED"/>
    <property type="match status" value="1"/>
</dbReference>
<evidence type="ECO:0000259" key="9">
    <source>
        <dbReference type="Pfam" id="PF00586"/>
    </source>
</evidence>
<dbReference type="OrthoDB" id="409395at2759"/>
<dbReference type="InParanoid" id="D2VMQ3"/>
<dbReference type="InterPro" id="IPR036921">
    <property type="entry name" value="PurM-like_N_sf"/>
</dbReference>
<dbReference type="Gene3D" id="3.30.1330.10">
    <property type="entry name" value="PurM-like, N-terminal domain"/>
    <property type="match status" value="1"/>
</dbReference>
<dbReference type="InterPro" id="IPR010918">
    <property type="entry name" value="PurM-like_C_dom"/>
</dbReference>
<dbReference type="GO" id="GO:0016260">
    <property type="term" value="P:selenocysteine biosynthetic process"/>
    <property type="evidence" value="ECO:0007669"/>
    <property type="project" value="InterPro"/>
</dbReference>
<dbReference type="SUPFAM" id="SSF55326">
    <property type="entry name" value="PurM N-terminal domain-like"/>
    <property type="match status" value="1"/>
</dbReference>
<evidence type="ECO:0000256" key="1">
    <source>
        <dbReference type="ARBA" id="ARBA00008026"/>
    </source>
</evidence>
<evidence type="ECO:0000256" key="3">
    <source>
        <dbReference type="ARBA" id="ARBA00022723"/>
    </source>
</evidence>
<dbReference type="CDD" id="cd02195">
    <property type="entry name" value="SelD"/>
    <property type="match status" value="1"/>
</dbReference>
<proteinExistence type="inferred from homology"/>
<dbReference type="Gene3D" id="3.40.5.100">
    <property type="match status" value="1"/>
</dbReference>
<dbReference type="Gene3D" id="3.40.50.150">
    <property type="entry name" value="Vaccinia Virus protein VP39"/>
    <property type="match status" value="1"/>
</dbReference>
<dbReference type="STRING" id="5762.D2VMQ3"/>
<reference evidence="11 12" key="1">
    <citation type="journal article" date="2010" name="Cell">
        <title>The genome of Naegleria gruberi illuminates early eukaryotic versatility.</title>
        <authorList>
            <person name="Fritz-Laylin L.K."/>
            <person name="Prochnik S.E."/>
            <person name="Ginger M.L."/>
            <person name="Dacks J.B."/>
            <person name="Carpenter M.L."/>
            <person name="Field M.C."/>
            <person name="Kuo A."/>
            <person name="Paredez A."/>
            <person name="Chapman J."/>
            <person name="Pham J."/>
            <person name="Shu S."/>
            <person name="Neupane R."/>
            <person name="Cipriano M."/>
            <person name="Mancuso J."/>
            <person name="Tu H."/>
            <person name="Salamov A."/>
            <person name="Lindquist E."/>
            <person name="Shapiro H."/>
            <person name="Lucas S."/>
            <person name="Grigoriev I.V."/>
            <person name="Cande W.Z."/>
            <person name="Fulton C."/>
            <person name="Rokhsar D.S."/>
            <person name="Dawson S.C."/>
        </authorList>
    </citation>
    <scope>NUCLEOTIDE SEQUENCE [LARGE SCALE GENOMIC DNA]</scope>
    <source>
        <strain evidence="11 12">NEG-M</strain>
    </source>
</reference>
<dbReference type="InterPro" id="IPR023061">
    <property type="entry name" value="SelD_I"/>
</dbReference>
<evidence type="ECO:0000256" key="2">
    <source>
        <dbReference type="ARBA" id="ARBA00022679"/>
    </source>
</evidence>
<dbReference type="AlphaFoldDB" id="D2VMQ3"/>
<dbReference type="SUPFAM" id="SSF53335">
    <property type="entry name" value="S-adenosyl-L-methionine-dependent methyltransferases"/>
    <property type="match status" value="1"/>
</dbReference>
<dbReference type="HAMAP" id="MF_00625">
    <property type="entry name" value="SelD"/>
    <property type="match status" value="1"/>
</dbReference>
<dbReference type="PANTHER" id="PTHR10256">
    <property type="entry name" value="SELENIDE, WATER DIKINASE"/>
    <property type="match status" value="1"/>
</dbReference>
<name>D2VMQ3_NAEGR</name>
<dbReference type="GO" id="GO:0005524">
    <property type="term" value="F:ATP binding"/>
    <property type="evidence" value="ECO:0007669"/>
    <property type="project" value="UniProtKB-KW"/>
</dbReference>
<dbReference type="NCBIfam" id="TIGR00476">
    <property type="entry name" value="selD"/>
    <property type="match status" value="1"/>
</dbReference>
<evidence type="ECO:0000256" key="7">
    <source>
        <dbReference type="ARBA" id="ARBA00022842"/>
    </source>
</evidence>
<sequence>MIGMNIPLGLGSSTLDNHHHLNVGVLCANGDDELLLSSAMRDVLVASKMVGRNGRVSLLVLSENREKLYRMGGLESEEELIKVMDELLKDLSFSPIDFTYLGKQHELKVELEKKESFDVMIGNFPGFQLREKRKMFELSFGLLKKGGEFYYQDIYTDRRLDNLQISVLQNSVHRSLIAPSQKSLINLFSHAMYINDFIRFVKKSGFEDPRELSRSSMISISMVPPKGEEDMQDLFSELSSFTSTYRLFKLFDFEPLCEDYGQVAYYKGSIKGYPQSYQLDGTHKFEAHKPVLVCGNTASVLSDTWLGNHFNVVGNRSIHFGLKSKGAAPSMATSGGGSGSSSCGPCGGGATGVASSCSSSISSSGVCFSKKVSLNVNADNVKLTQLASGLGCGCKINSRLLDSILQKLPKQPENNSVLVGNSTCDDAAVYKINDHVAIVSTIDFFAPIVDNPYDFGAIACANALSDVYAMGGKPQTALSVVAFPSRTLPIEILQEILRGSIDKANEAGVAIVGGHSIDDEEPKFGMSVNGIIHPDKIFRNVGCEEGDLLFLTKRIGTGVITSAMKLGNVPYESETAQSAINSMKTLNRDTSYVLREMKSVSSCTDVTGFGLLGHLKEIMKGSREICEENKDLVAQLNAKQIPLLDSSCLSLMRIVIPGGTKTNLENVQQFVEFASTLSKEEQLILADAQTSGGLLFTISPDEEEKLVNSFKEKNLNLWKIGEIVKKPNSVLIQVLDQ</sequence>
<evidence type="ECO:0000256" key="5">
    <source>
        <dbReference type="ARBA" id="ARBA00022777"/>
    </source>
</evidence>
<dbReference type="GO" id="GO:0004756">
    <property type="term" value="F:selenide, water dikinase activity"/>
    <property type="evidence" value="ECO:0007669"/>
    <property type="project" value="InterPro"/>
</dbReference>
<dbReference type="GO" id="GO:0005737">
    <property type="term" value="C:cytoplasm"/>
    <property type="evidence" value="ECO:0007669"/>
    <property type="project" value="TreeGrafter"/>
</dbReference>
<dbReference type="NCBIfam" id="NF002098">
    <property type="entry name" value="PRK00943.1"/>
    <property type="match status" value="1"/>
</dbReference>
<evidence type="ECO:0000256" key="4">
    <source>
        <dbReference type="ARBA" id="ARBA00022741"/>
    </source>
</evidence>
<keyword evidence="12" id="KW-1185">Reference proteome</keyword>
<feature type="domain" description="PurM-like C-terminal" evidence="10">
    <location>
        <begin position="544"/>
        <end position="731"/>
    </location>
</feature>
<dbReference type="eggNOG" id="KOG3939">
    <property type="taxonomic scope" value="Eukaryota"/>
</dbReference>
<dbReference type="GeneID" id="8851362"/>
<keyword evidence="3" id="KW-0479">Metal-binding</keyword>
<keyword evidence="6" id="KW-0067">ATP-binding</keyword>
<dbReference type="SUPFAM" id="SSF56042">
    <property type="entry name" value="PurM C-terminal domain-like"/>
    <property type="match status" value="1"/>
</dbReference>
<protein>
    <submittedName>
        <fullName evidence="11">Predicted protein</fullName>
    </submittedName>
</protein>
<dbReference type="Proteomes" id="UP000006671">
    <property type="component" value="Unassembled WGS sequence"/>
</dbReference>
<dbReference type="Gene3D" id="3.90.650.10">
    <property type="entry name" value="PurM-like C-terminal domain"/>
    <property type="match status" value="1"/>
</dbReference>
<dbReference type="RefSeq" id="XP_002674616.1">
    <property type="nucleotide sequence ID" value="XM_002674570.1"/>
</dbReference>
<dbReference type="KEGG" id="ngr:NAEGRDRAFT_50824"/>
<keyword evidence="7" id="KW-0460">Magnesium</keyword>
<evidence type="ECO:0000256" key="6">
    <source>
        <dbReference type="ARBA" id="ARBA00022840"/>
    </source>
</evidence>
<keyword evidence="2" id="KW-0808">Transferase</keyword>
<dbReference type="InterPro" id="IPR004536">
    <property type="entry name" value="SPS/SelD"/>
</dbReference>
<evidence type="ECO:0000313" key="12">
    <source>
        <dbReference type="Proteomes" id="UP000006671"/>
    </source>
</evidence>
<dbReference type="GO" id="GO:0046872">
    <property type="term" value="F:metal ion binding"/>
    <property type="evidence" value="ECO:0007669"/>
    <property type="project" value="UniProtKB-KW"/>
</dbReference>
<organism evidence="12">
    <name type="scientific">Naegleria gruberi</name>
    <name type="common">Amoeba</name>
    <dbReference type="NCBI Taxonomy" id="5762"/>
    <lineage>
        <taxon>Eukaryota</taxon>
        <taxon>Discoba</taxon>
        <taxon>Heterolobosea</taxon>
        <taxon>Tetramitia</taxon>
        <taxon>Eutetramitia</taxon>
        <taxon>Vahlkampfiidae</taxon>
        <taxon>Naegleria</taxon>
    </lineage>
</organism>
<keyword evidence="5" id="KW-0418">Kinase</keyword>
<dbReference type="EMBL" id="GG738883">
    <property type="protein sequence ID" value="EFC41872.1"/>
    <property type="molecule type" value="Genomic_DNA"/>
</dbReference>
<dbReference type="Pfam" id="PF02769">
    <property type="entry name" value="AIRS_C"/>
    <property type="match status" value="1"/>
</dbReference>
<dbReference type="InterPro" id="IPR029063">
    <property type="entry name" value="SAM-dependent_MTases_sf"/>
</dbReference>
<feature type="domain" description="PurM-like N-terminal" evidence="9">
    <location>
        <begin position="425"/>
        <end position="532"/>
    </location>
</feature>
<keyword evidence="8" id="KW-0711">Selenium</keyword>